<feature type="domain" description="CBS" evidence="3">
    <location>
        <begin position="240"/>
        <end position="297"/>
    </location>
</feature>
<accession>A0A6N1X8J9</accession>
<dbReference type="Pfam" id="PF00571">
    <property type="entry name" value="CBS"/>
    <property type="match status" value="2"/>
</dbReference>
<dbReference type="PANTHER" id="PTHR33741">
    <property type="entry name" value="TRANSMEMBRANE PROTEIN DDB_G0269096-RELATED"/>
    <property type="match status" value="1"/>
</dbReference>
<dbReference type="InterPro" id="IPR000644">
    <property type="entry name" value="CBS_dom"/>
</dbReference>
<dbReference type="RefSeq" id="WP_175505459.1">
    <property type="nucleotide sequence ID" value="NZ_CAURQT010000006.1"/>
</dbReference>
<dbReference type="Pfam" id="PF04982">
    <property type="entry name" value="TM_HPP"/>
    <property type="match status" value="1"/>
</dbReference>
<dbReference type="AlphaFoldDB" id="A0A6N1X8J9"/>
<dbReference type="PROSITE" id="PS51371">
    <property type="entry name" value="CBS"/>
    <property type="match status" value="2"/>
</dbReference>
<dbReference type="PANTHER" id="PTHR33741:SF5">
    <property type="entry name" value="TRANSMEMBRANE PROTEIN DDB_G0269096-RELATED"/>
    <property type="match status" value="1"/>
</dbReference>
<feature type="transmembrane region" description="Helical" evidence="2">
    <location>
        <begin position="105"/>
        <end position="122"/>
    </location>
</feature>
<feature type="transmembrane region" description="Helical" evidence="2">
    <location>
        <begin position="142"/>
        <end position="164"/>
    </location>
</feature>
<keyword evidence="2" id="KW-0472">Membrane</keyword>
<keyword evidence="2" id="KW-0812">Transmembrane</keyword>
<dbReference type="InterPro" id="IPR058581">
    <property type="entry name" value="TM_HPP"/>
</dbReference>
<protein>
    <submittedName>
        <fullName evidence="4">HPP family protein</fullName>
    </submittedName>
</protein>
<feature type="transmembrane region" description="Helical" evidence="2">
    <location>
        <begin position="78"/>
        <end position="98"/>
    </location>
</feature>
<proteinExistence type="predicted"/>
<organism evidence="4 5">
    <name type="scientific">Comamonas antarctica</name>
    <dbReference type="NCBI Taxonomy" id="2743470"/>
    <lineage>
        <taxon>Bacteria</taxon>
        <taxon>Pseudomonadati</taxon>
        <taxon>Pseudomonadota</taxon>
        <taxon>Betaproteobacteria</taxon>
        <taxon>Burkholderiales</taxon>
        <taxon>Comamonadaceae</taxon>
        <taxon>Comamonas</taxon>
    </lineage>
</organism>
<keyword evidence="5" id="KW-1185">Reference proteome</keyword>
<dbReference type="Gene3D" id="3.10.580.10">
    <property type="entry name" value="CBS-domain"/>
    <property type="match status" value="1"/>
</dbReference>
<evidence type="ECO:0000256" key="2">
    <source>
        <dbReference type="SAM" id="Phobius"/>
    </source>
</evidence>
<keyword evidence="2" id="KW-1133">Transmembrane helix</keyword>
<evidence type="ECO:0000313" key="5">
    <source>
        <dbReference type="Proteomes" id="UP000509579"/>
    </source>
</evidence>
<evidence type="ECO:0000259" key="3">
    <source>
        <dbReference type="PROSITE" id="PS51371"/>
    </source>
</evidence>
<evidence type="ECO:0000313" key="4">
    <source>
        <dbReference type="EMBL" id="QKV54663.1"/>
    </source>
</evidence>
<dbReference type="InterPro" id="IPR007065">
    <property type="entry name" value="HPP"/>
</dbReference>
<dbReference type="KEGG" id="aant:HUK68_18175"/>
<evidence type="ECO:0000256" key="1">
    <source>
        <dbReference type="PROSITE-ProRule" id="PRU00703"/>
    </source>
</evidence>
<dbReference type="EMBL" id="CP054840">
    <property type="protein sequence ID" value="QKV54663.1"/>
    <property type="molecule type" value="Genomic_DNA"/>
</dbReference>
<feature type="domain" description="CBS" evidence="3">
    <location>
        <begin position="316"/>
        <end position="369"/>
    </location>
</feature>
<feature type="transmembrane region" description="Helical" evidence="2">
    <location>
        <begin position="49"/>
        <end position="66"/>
    </location>
</feature>
<reference evidence="4 5" key="1">
    <citation type="submission" date="2020-06" db="EMBL/GenBank/DDBJ databases">
        <title>Acidovorax antarctica sp. nov., isolated from Corinth ice sheet soil, Antarctic Fields Peninsula.</title>
        <authorList>
            <person name="Xu Q."/>
            <person name="Peng F."/>
        </authorList>
    </citation>
    <scope>NUCLEOTIDE SEQUENCE [LARGE SCALE GENOMIC DNA]</scope>
    <source>
        <strain evidence="4 5">16-35-5</strain>
    </source>
</reference>
<sequence length="369" mass="39499">MQSLTRLLGSWGPLAQRPSGGELLHSSLGAALGLALSGLLVWLGAADGLLFLFAPLGASAVLVFAVPNSPLAQPWPAIMGNTLSALWALLLLSALPHLPSPWPEAFAVGGAIAVMLLCRALHPPGGAMALLVALTAPKLVPLGWHLIATVFLLTLALVLAGVFYHRATRRSYPLRHAAPAQARQPSAGRLALSNADLTALLTRFDQSYNLSPEDLGELLAAAEEQAIQKRFAAVTCGEVMSARLLTATPADTLETVADLFHRHPVKSLPVLGAQGELRGLLLRSDLFDWLWEGHRRSRWRALLRPRLPVTTVERLMRAPELCVQEATPLGELLGALAQHTVPFIPVLRGTQLAGLITRTDVIRALLALR</sequence>
<name>A0A6N1X8J9_9BURK</name>
<keyword evidence="1" id="KW-0129">CBS domain</keyword>
<dbReference type="SUPFAM" id="SSF54631">
    <property type="entry name" value="CBS-domain pair"/>
    <property type="match status" value="1"/>
</dbReference>
<dbReference type="InterPro" id="IPR046342">
    <property type="entry name" value="CBS_dom_sf"/>
</dbReference>
<dbReference type="Proteomes" id="UP000509579">
    <property type="component" value="Chromosome"/>
</dbReference>
<dbReference type="SMART" id="SM00116">
    <property type="entry name" value="CBS"/>
    <property type="match status" value="2"/>
</dbReference>
<feature type="transmembrane region" description="Helical" evidence="2">
    <location>
        <begin position="23"/>
        <end position="42"/>
    </location>
</feature>
<gene>
    <name evidence="4" type="ORF">HUK68_18175</name>
</gene>